<feature type="transmembrane region" description="Helical" evidence="2">
    <location>
        <begin position="344"/>
        <end position="369"/>
    </location>
</feature>
<evidence type="ECO:0000256" key="1">
    <source>
        <dbReference type="SAM" id="MobiDB-lite"/>
    </source>
</evidence>
<comment type="caution">
    <text evidence="3">The sequence shown here is derived from an EMBL/GenBank/DDBJ whole genome shotgun (WGS) entry which is preliminary data.</text>
</comment>
<feature type="compositionally biased region" description="Polar residues" evidence="1">
    <location>
        <begin position="10"/>
        <end position="19"/>
    </location>
</feature>
<feature type="region of interest" description="Disordered" evidence="1">
    <location>
        <begin position="1"/>
        <end position="30"/>
    </location>
</feature>
<evidence type="ECO:0000313" key="3">
    <source>
        <dbReference type="EMBL" id="MEQ2592942.1"/>
    </source>
</evidence>
<feature type="transmembrane region" description="Helical" evidence="2">
    <location>
        <begin position="168"/>
        <end position="186"/>
    </location>
</feature>
<dbReference type="Proteomes" id="UP001494672">
    <property type="component" value="Unassembled WGS sequence"/>
</dbReference>
<keyword evidence="2" id="KW-1133">Transmembrane helix</keyword>
<evidence type="ECO:0000256" key="2">
    <source>
        <dbReference type="SAM" id="Phobius"/>
    </source>
</evidence>
<keyword evidence="2" id="KW-0812">Transmembrane</keyword>
<reference evidence="3 4" key="1">
    <citation type="submission" date="2024-04" db="EMBL/GenBank/DDBJ databases">
        <title>Human intestinal bacterial collection.</title>
        <authorList>
            <person name="Pauvert C."/>
            <person name="Hitch T.C.A."/>
            <person name="Clavel T."/>
        </authorList>
    </citation>
    <scope>NUCLEOTIDE SEQUENCE [LARGE SCALE GENOMIC DNA]</scope>
    <source>
        <strain evidence="3 4">CLA-AA-H181</strain>
    </source>
</reference>
<accession>A0ABV1I9R6</accession>
<keyword evidence="2" id="KW-0472">Membrane</keyword>
<dbReference type="RefSeq" id="WP_022216945.1">
    <property type="nucleotide sequence ID" value="NZ_JBBNGJ010000005.1"/>
</dbReference>
<dbReference type="EMBL" id="JBBNGJ010000005">
    <property type="protein sequence ID" value="MEQ2592942.1"/>
    <property type="molecule type" value="Genomic_DNA"/>
</dbReference>
<organism evidence="3 4">
    <name type="scientific">Coprococcus aceti</name>
    <dbReference type="NCBI Taxonomy" id="2981786"/>
    <lineage>
        <taxon>Bacteria</taxon>
        <taxon>Bacillati</taxon>
        <taxon>Bacillota</taxon>
        <taxon>Clostridia</taxon>
        <taxon>Lachnospirales</taxon>
        <taxon>Lachnospiraceae</taxon>
        <taxon>Coprococcus</taxon>
    </lineage>
</organism>
<feature type="transmembrane region" description="Helical" evidence="2">
    <location>
        <begin position="142"/>
        <end position="162"/>
    </location>
</feature>
<feature type="transmembrane region" description="Helical" evidence="2">
    <location>
        <begin position="266"/>
        <end position="285"/>
    </location>
</feature>
<feature type="transmembrane region" description="Helical" evidence="2">
    <location>
        <begin position="314"/>
        <end position="332"/>
    </location>
</feature>
<keyword evidence="4" id="KW-1185">Reference proteome</keyword>
<evidence type="ECO:0000313" key="4">
    <source>
        <dbReference type="Proteomes" id="UP001494672"/>
    </source>
</evidence>
<feature type="transmembrane region" description="Helical" evidence="2">
    <location>
        <begin position="236"/>
        <end position="257"/>
    </location>
</feature>
<protein>
    <submittedName>
        <fullName evidence="3">Uncharacterized protein</fullName>
    </submittedName>
</protein>
<proteinExistence type="predicted"/>
<sequence>MEKTNEDSTEISNETSSRTSTEKTNDISEEMLDADDRVCQFDEKAYKEKQPITSRSYKIKAAVIIVLLLVAFVVKDFIIFKRVFSFNAEATGLAQFLPWWIRDQWQMLVIGMVFILIPWELMYKFYLYICKERNPNLRQSRVFLVTILVIASLIAIFCYIPYTKISRAGLYIFCVIALSLAVCYICRQFFESGIVWFILSVIYLAVITYIYANRICEKADMLFETSLSSAWQMTGYAIWVLIVLFSAAVEVLMIYALYNSESIGEWLIYIIINVMLGIAYGYVVLPVMDRFENGLRRNVSGDYSFVGEPLNSPVVIWMIALLAFIIVLLACASKIVERYSHKRMWMLIWIDVSVLGLLIFGICAKAGIVDNSFSSHSLFDMGSMIAVFIAVRLLIIPIKPQLDLKCRFINPDQEIIDSGYDRKVLEIQIISLQKQLNALVKMTRLTDIKVDMAHKALMIPDDKDEGEEERHDLLDFVEKANKLVDEKKKNGEPVNYSELYSRLMKIRNEEREQIFKIMEAKYNDECMDLDDFDDLDHTDDDSDEDEN</sequence>
<feature type="transmembrane region" description="Helical" evidence="2">
    <location>
        <begin position="61"/>
        <end position="84"/>
    </location>
</feature>
<name>A0ABV1I9R6_9FIRM</name>
<feature type="transmembrane region" description="Helical" evidence="2">
    <location>
        <begin position="104"/>
        <end position="121"/>
    </location>
</feature>
<feature type="transmembrane region" description="Helical" evidence="2">
    <location>
        <begin position="193"/>
        <end position="212"/>
    </location>
</feature>
<gene>
    <name evidence="3" type="ORF">AAAU18_08500</name>
</gene>
<feature type="transmembrane region" description="Helical" evidence="2">
    <location>
        <begin position="381"/>
        <end position="398"/>
    </location>
</feature>